<proteinExistence type="inferred from homology"/>
<keyword evidence="4" id="KW-0274">FAD</keyword>
<sequence>GIAIIAEDLPELHNQVELDYDNKDLFGMPGVKVHYKLSDNTKKILKHGIKMSKEIFSEVDAKVTSSFAPVKNTGWHLMGTARMGTDPLTSVVNKYGQAHQVKNLFIVDSSVFVTSGAANPVATAQAITLFACNYIRENIANII</sequence>
<name>A0A382JAL8_9ZZZZ</name>
<comment type="similarity">
    <text evidence="2">Belongs to the GMC oxidoreductase family.</text>
</comment>
<protein>
    <recommendedName>
        <fullName evidence="6">Glucose-methanol-choline oxidoreductase C-terminal domain-containing protein</fullName>
    </recommendedName>
</protein>
<evidence type="ECO:0000259" key="6">
    <source>
        <dbReference type="Pfam" id="PF05199"/>
    </source>
</evidence>
<dbReference type="PANTHER" id="PTHR42784">
    <property type="entry name" value="PYRANOSE 2-OXIDASE"/>
    <property type="match status" value="1"/>
</dbReference>
<evidence type="ECO:0000256" key="3">
    <source>
        <dbReference type="ARBA" id="ARBA00022630"/>
    </source>
</evidence>
<dbReference type="GO" id="GO:0016614">
    <property type="term" value="F:oxidoreductase activity, acting on CH-OH group of donors"/>
    <property type="evidence" value="ECO:0007669"/>
    <property type="project" value="InterPro"/>
</dbReference>
<reference evidence="7" key="1">
    <citation type="submission" date="2018-05" db="EMBL/GenBank/DDBJ databases">
        <authorList>
            <person name="Lanie J.A."/>
            <person name="Ng W.-L."/>
            <person name="Kazmierczak K.M."/>
            <person name="Andrzejewski T.M."/>
            <person name="Davidsen T.M."/>
            <person name="Wayne K.J."/>
            <person name="Tettelin H."/>
            <person name="Glass J.I."/>
            <person name="Rusch D."/>
            <person name="Podicherti R."/>
            <person name="Tsui H.-C.T."/>
            <person name="Winkler M.E."/>
        </authorList>
    </citation>
    <scope>NUCLEOTIDE SEQUENCE</scope>
</reference>
<keyword evidence="3" id="KW-0285">Flavoprotein</keyword>
<dbReference type="PANTHER" id="PTHR42784:SF1">
    <property type="entry name" value="PYRANOSE 2-OXIDASE"/>
    <property type="match status" value="1"/>
</dbReference>
<comment type="cofactor">
    <cofactor evidence="1">
        <name>FAD</name>
        <dbReference type="ChEBI" id="CHEBI:57692"/>
    </cofactor>
</comment>
<gene>
    <name evidence="7" type="ORF">METZ01_LOCUS261553</name>
</gene>
<accession>A0A382JAL8</accession>
<evidence type="ECO:0000256" key="5">
    <source>
        <dbReference type="ARBA" id="ARBA00023002"/>
    </source>
</evidence>
<keyword evidence="5" id="KW-0560">Oxidoreductase</keyword>
<dbReference type="SUPFAM" id="SSF51905">
    <property type="entry name" value="FAD/NAD(P)-binding domain"/>
    <property type="match status" value="1"/>
</dbReference>
<dbReference type="EMBL" id="UINC01072797">
    <property type="protein sequence ID" value="SVC08699.1"/>
    <property type="molecule type" value="Genomic_DNA"/>
</dbReference>
<feature type="non-terminal residue" evidence="7">
    <location>
        <position position="1"/>
    </location>
</feature>
<dbReference type="InterPro" id="IPR036188">
    <property type="entry name" value="FAD/NAD-bd_sf"/>
</dbReference>
<evidence type="ECO:0000313" key="7">
    <source>
        <dbReference type="EMBL" id="SVC08699.1"/>
    </source>
</evidence>
<dbReference type="Gene3D" id="3.50.50.60">
    <property type="entry name" value="FAD/NAD(P)-binding domain"/>
    <property type="match status" value="1"/>
</dbReference>
<evidence type="ECO:0000256" key="2">
    <source>
        <dbReference type="ARBA" id="ARBA00010790"/>
    </source>
</evidence>
<dbReference type="Pfam" id="PF05199">
    <property type="entry name" value="GMC_oxred_C"/>
    <property type="match status" value="1"/>
</dbReference>
<dbReference type="InterPro" id="IPR051473">
    <property type="entry name" value="P2Ox-like"/>
</dbReference>
<dbReference type="AlphaFoldDB" id="A0A382JAL8"/>
<dbReference type="InterPro" id="IPR007867">
    <property type="entry name" value="GMC_OxRtase_C"/>
</dbReference>
<organism evidence="7">
    <name type="scientific">marine metagenome</name>
    <dbReference type="NCBI Taxonomy" id="408172"/>
    <lineage>
        <taxon>unclassified sequences</taxon>
        <taxon>metagenomes</taxon>
        <taxon>ecological metagenomes</taxon>
    </lineage>
</organism>
<feature type="domain" description="Glucose-methanol-choline oxidoreductase C-terminal" evidence="6">
    <location>
        <begin position="13"/>
        <end position="127"/>
    </location>
</feature>
<dbReference type="SUPFAM" id="SSF54373">
    <property type="entry name" value="FAD-linked reductases, C-terminal domain"/>
    <property type="match status" value="1"/>
</dbReference>
<evidence type="ECO:0000256" key="1">
    <source>
        <dbReference type="ARBA" id="ARBA00001974"/>
    </source>
</evidence>
<evidence type="ECO:0000256" key="4">
    <source>
        <dbReference type="ARBA" id="ARBA00022827"/>
    </source>
</evidence>